<keyword evidence="1" id="KW-1133">Transmembrane helix</keyword>
<keyword evidence="3" id="KW-1185">Reference proteome</keyword>
<dbReference type="RefSeq" id="WP_109622093.1">
    <property type="nucleotide sequence ID" value="NZ_QGDO01000008.1"/>
</dbReference>
<feature type="transmembrane region" description="Helical" evidence="1">
    <location>
        <begin position="12"/>
        <end position="34"/>
    </location>
</feature>
<keyword evidence="1" id="KW-0812">Transmembrane</keyword>
<feature type="transmembrane region" description="Helical" evidence="1">
    <location>
        <begin position="46"/>
        <end position="65"/>
    </location>
</feature>
<gene>
    <name evidence="2" type="ORF">BC781_10868</name>
</gene>
<dbReference type="AlphaFoldDB" id="A0A315Z4Y4"/>
<sequence length="171" mass="20142">MFFKTKIVKSRILSKPIIITTAILYIISSYYIFLTNEEDQNTSLKLFFLVIYFLGIYVLFIHRIIKPKKIGDFNLSTEKIEFIQNDTCTTLAAEDIISIELLYLGYGGWKTNTFWGNKNYIKISDRTGMKYDLEILIRNKSTKEELKTILNRYPYINKFSVKKGLNTRVKF</sequence>
<dbReference type="Proteomes" id="UP000245535">
    <property type="component" value="Unassembled WGS sequence"/>
</dbReference>
<organism evidence="2 3">
    <name type="scientific">Sediminitomix flava</name>
    <dbReference type="NCBI Taxonomy" id="379075"/>
    <lineage>
        <taxon>Bacteria</taxon>
        <taxon>Pseudomonadati</taxon>
        <taxon>Bacteroidota</taxon>
        <taxon>Cytophagia</taxon>
        <taxon>Cytophagales</taxon>
        <taxon>Flammeovirgaceae</taxon>
        <taxon>Sediminitomix</taxon>
    </lineage>
</organism>
<evidence type="ECO:0000313" key="2">
    <source>
        <dbReference type="EMBL" id="PWJ37933.1"/>
    </source>
</evidence>
<accession>A0A315Z4Y4</accession>
<evidence type="ECO:0000256" key="1">
    <source>
        <dbReference type="SAM" id="Phobius"/>
    </source>
</evidence>
<proteinExistence type="predicted"/>
<dbReference type="OrthoDB" id="1434208at2"/>
<name>A0A315Z4Y4_SEDFL</name>
<keyword evidence="1" id="KW-0472">Membrane</keyword>
<dbReference type="EMBL" id="QGDO01000008">
    <property type="protein sequence ID" value="PWJ37933.1"/>
    <property type="molecule type" value="Genomic_DNA"/>
</dbReference>
<evidence type="ECO:0000313" key="3">
    <source>
        <dbReference type="Proteomes" id="UP000245535"/>
    </source>
</evidence>
<comment type="caution">
    <text evidence="2">The sequence shown here is derived from an EMBL/GenBank/DDBJ whole genome shotgun (WGS) entry which is preliminary data.</text>
</comment>
<protein>
    <submittedName>
        <fullName evidence="2">Uncharacterized protein</fullName>
    </submittedName>
</protein>
<reference evidence="2 3" key="1">
    <citation type="submission" date="2018-03" db="EMBL/GenBank/DDBJ databases">
        <title>Genomic Encyclopedia of Archaeal and Bacterial Type Strains, Phase II (KMG-II): from individual species to whole genera.</title>
        <authorList>
            <person name="Goeker M."/>
        </authorList>
    </citation>
    <scope>NUCLEOTIDE SEQUENCE [LARGE SCALE GENOMIC DNA]</scope>
    <source>
        <strain evidence="2 3">DSM 28229</strain>
    </source>
</reference>